<evidence type="ECO:0000313" key="2">
    <source>
        <dbReference type="EMBL" id="KAH9313477.1"/>
    </source>
</evidence>
<accession>A0AA38LAH0</accession>
<dbReference type="EMBL" id="JAHRHJ020000006">
    <property type="protein sequence ID" value="KAH9313477.1"/>
    <property type="molecule type" value="Genomic_DNA"/>
</dbReference>
<evidence type="ECO:0000313" key="3">
    <source>
        <dbReference type="Proteomes" id="UP000824469"/>
    </source>
</evidence>
<feature type="non-terminal residue" evidence="2">
    <location>
        <position position="108"/>
    </location>
</feature>
<name>A0AA38LAH0_TAXCH</name>
<comment type="caution">
    <text evidence="2">The sequence shown here is derived from an EMBL/GenBank/DDBJ whole genome shotgun (WGS) entry which is preliminary data.</text>
</comment>
<sequence length="108" mass="11614">DVETQRSRIGGASPVGKEILQADFLDLGVFQQLGGGNGWGDPPRTHDGGGFDWEAPPFGRSSGSGSGWPSSPHAFGSRWGASLETSFHAWLWQSLLTDRMLRPSSRAM</sequence>
<protein>
    <submittedName>
        <fullName evidence="2">Uncharacterized protein</fullName>
    </submittedName>
</protein>
<dbReference type="AlphaFoldDB" id="A0AA38LAH0"/>
<organism evidence="2 3">
    <name type="scientific">Taxus chinensis</name>
    <name type="common">Chinese yew</name>
    <name type="synonym">Taxus wallichiana var. chinensis</name>
    <dbReference type="NCBI Taxonomy" id="29808"/>
    <lineage>
        <taxon>Eukaryota</taxon>
        <taxon>Viridiplantae</taxon>
        <taxon>Streptophyta</taxon>
        <taxon>Embryophyta</taxon>
        <taxon>Tracheophyta</taxon>
        <taxon>Spermatophyta</taxon>
        <taxon>Pinopsida</taxon>
        <taxon>Pinidae</taxon>
        <taxon>Conifers II</taxon>
        <taxon>Cupressales</taxon>
        <taxon>Taxaceae</taxon>
        <taxon>Taxus</taxon>
    </lineage>
</organism>
<gene>
    <name evidence="2" type="ORF">KI387_044596</name>
</gene>
<evidence type="ECO:0000256" key="1">
    <source>
        <dbReference type="SAM" id="MobiDB-lite"/>
    </source>
</evidence>
<keyword evidence="3" id="KW-1185">Reference proteome</keyword>
<feature type="compositionally biased region" description="Low complexity" evidence="1">
    <location>
        <begin position="56"/>
        <end position="72"/>
    </location>
</feature>
<feature type="region of interest" description="Disordered" evidence="1">
    <location>
        <begin position="35"/>
        <end position="75"/>
    </location>
</feature>
<feature type="non-terminal residue" evidence="2">
    <location>
        <position position="1"/>
    </location>
</feature>
<proteinExistence type="predicted"/>
<reference evidence="2 3" key="1">
    <citation type="journal article" date="2021" name="Nat. Plants">
        <title>The Taxus genome provides insights into paclitaxel biosynthesis.</title>
        <authorList>
            <person name="Xiong X."/>
            <person name="Gou J."/>
            <person name="Liao Q."/>
            <person name="Li Y."/>
            <person name="Zhou Q."/>
            <person name="Bi G."/>
            <person name="Li C."/>
            <person name="Du R."/>
            <person name="Wang X."/>
            <person name="Sun T."/>
            <person name="Guo L."/>
            <person name="Liang H."/>
            <person name="Lu P."/>
            <person name="Wu Y."/>
            <person name="Zhang Z."/>
            <person name="Ro D.K."/>
            <person name="Shang Y."/>
            <person name="Huang S."/>
            <person name="Yan J."/>
        </authorList>
    </citation>
    <scope>NUCLEOTIDE SEQUENCE [LARGE SCALE GENOMIC DNA]</scope>
    <source>
        <strain evidence="2">Ta-2019</strain>
    </source>
</reference>
<dbReference type="Proteomes" id="UP000824469">
    <property type="component" value="Unassembled WGS sequence"/>
</dbReference>